<gene>
    <name evidence="1" type="ORF">N180_02755</name>
</gene>
<evidence type="ECO:0000313" key="2">
    <source>
        <dbReference type="Proteomes" id="UP000028007"/>
    </source>
</evidence>
<comment type="caution">
    <text evidence="1">The sequence shown here is derived from an EMBL/GenBank/DDBJ whole genome shotgun (WGS) entry which is preliminary data.</text>
</comment>
<name>A0A081PKG2_9SPHI</name>
<dbReference type="Proteomes" id="UP000028007">
    <property type="component" value="Unassembled WGS sequence"/>
</dbReference>
<dbReference type="OrthoDB" id="762138at2"/>
<sequence length="167" mass="17608">MAKKFYALKAITMGAPAEDGGMGLVLTELLGATVKGTATLTSSTPETTDVEIEESDEIYDELETKAAVWTLAASTYNVTAATMKEFFGGTVVAGVWSAQVGGATVKVERSVVAETRTGIKVSFVKMKLTGTANLAFDKTKLGQIDWTAKVLKPDKANTPAFSIDFGV</sequence>
<evidence type="ECO:0000313" key="1">
    <source>
        <dbReference type="EMBL" id="KEQ31185.1"/>
    </source>
</evidence>
<dbReference type="AlphaFoldDB" id="A0A081PKG2"/>
<protein>
    <submittedName>
        <fullName evidence="1">Uncharacterized protein</fullName>
    </submittedName>
</protein>
<organism evidence="1 2">
    <name type="scientific">Pedobacter antarcticus 4BY</name>
    <dbReference type="NCBI Taxonomy" id="1358423"/>
    <lineage>
        <taxon>Bacteria</taxon>
        <taxon>Pseudomonadati</taxon>
        <taxon>Bacteroidota</taxon>
        <taxon>Sphingobacteriia</taxon>
        <taxon>Sphingobacteriales</taxon>
        <taxon>Sphingobacteriaceae</taxon>
        <taxon>Pedobacter</taxon>
    </lineage>
</organism>
<dbReference type="eggNOG" id="ENOG50334R0">
    <property type="taxonomic scope" value="Bacteria"/>
</dbReference>
<keyword evidence="2" id="KW-1185">Reference proteome</keyword>
<reference evidence="1 2" key="1">
    <citation type="journal article" date="1992" name="Int. J. Syst. Bacteriol.">
        <title>Sphingobacterium antarcticus sp. nov. a Psychrotrophic Bacterium from the Soils of Schirmacher Oasis, Antarctica.</title>
        <authorList>
            <person name="Shivaji S."/>
            <person name="Ray M.K."/>
            <person name="Rao N.S."/>
            <person name="Saiserr L."/>
            <person name="Jagannadham M.V."/>
            <person name="Kumar G.S."/>
            <person name="Reddy G."/>
            <person name="Bhargava P.M."/>
        </authorList>
    </citation>
    <scope>NUCLEOTIDE SEQUENCE [LARGE SCALE GENOMIC DNA]</scope>
    <source>
        <strain evidence="1 2">4BY</strain>
    </source>
</reference>
<dbReference type="RefSeq" id="WP_037438277.1">
    <property type="nucleotide sequence ID" value="NZ_JNFF01000019.1"/>
</dbReference>
<proteinExistence type="predicted"/>
<accession>A0A081PKG2</accession>
<dbReference type="EMBL" id="JNFF01000019">
    <property type="protein sequence ID" value="KEQ31185.1"/>
    <property type="molecule type" value="Genomic_DNA"/>
</dbReference>